<name>A0A0V0ZFK5_9BILA</name>
<keyword evidence="2" id="KW-1185">Reference proteome</keyword>
<accession>A0A0V0ZFK5</accession>
<dbReference type="Proteomes" id="UP000054783">
    <property type="component" value="Unassembled WGS sequence"/>
</dbReference>
<organism evidence="1 2">
    <name type="scientific">Trichinella patagoniensis</name>
    <dbReference type="NCBI Taxonomy" id="990121"/>
    <lineage>
        <taxon>Eukaryota</taxon>
        <taxon>Metazoa</taxon>
        <taxon>Ecdysozoa</taxon>
        <taxon>Nematoda</taxon>
        <taxon>Enoplea</taxon>
        <taxon>Dorylaimia</taxon>
        <taxon>Trichinellida</taxon>
        <taxon>Trichinellidae</taxon>
        <taxon>Trichinella</taxon>
    </lineage>
</organism>
<dbReference type="AlphaFoldDB" id="A0A0V0ZFK5"/>
<sequence>MTPLLSISFTLNDSVFAEILLKTLMILYELLNCKLWQYNNNCGITCNQIECETDIGLEVMRAEIVKTSVIWSMAFPLVM</sequence>
<evidence type="ECO:0000313" key="1">
    <source>
        <dbReference type="EMBL" id="KRY11256.1"/>
    </source>
</evidence>
<comment type="caution">
    <text evidence="1">The sequence shown here is derived from an EMBL/GenBank/DDBJ whole genome shotgun (WGS) entry which is preliminary data.</text>
</comment>
<dbReference type="EMBL" id="JYDQ01000201">
    <property type="protein sequence ID" value="KRY11256.1"/>
    <property type="molecule type" value="Genomic_DNA"/>
</dbReference>
<evidence type="ECO:0000313" key="2">
    <source>
        <dbReference type="Proteomes" id="UP000054783"/>
    </source>
</evidence>
<reference evidence="1 2" key="1">
    <citation type="submission" date="2015-01" db="EMBL/GenBank/DDBJ databases">
        <title>Evolution of Trichinella species and genotypes.</title>
        <authorList>
            <person name="Korhonen P.K."/>
            <person name="Edoardo P."/>
            <person name="Giuseppe L.R."/>
            <person name="Gasser R.B."/>
        </authorList>
    </citation>
    <scope>NUCLEOTIDE SEQUENCE [LARGE SCALE GENOMIC DNA]</scope>
    <source>
        <strain evidence="1">ISS2496</strain>
    </source>
</reference>
<proteinExistence type="predicted"/>
<gene>
    <name evidence="1" type="ORF">T12_3582</name>
</gene>
<protein>
    <submittedName>
        <fullName evidence="1">Uncharacterized protein</fullName>
    </submittedName>
</protein>